<accession>A0ABT6CCG7</accession>
<proteinExistence type="predicted"/>
<dbReference type="Proteomes" id="UP001528912">
    <property type="component" value="Unassembled WGS sequence"/>
</dbReference>
<evidence type="ECO:0000259" key="3">
    <source>
        <dbReference type="Pfam" id="PF13439"/>
    </source>
</evidence>
<evidence type="ECO:0000256" key="1">
    <source>
        <dbReference type="ARBA" id="ARBA00022676"/>
    </source>
</evidence>
<dbReference type="SUPFAM" id="SSF53756">
    <property type="entry name" value="UDP-Glycosyltransferase/glycogen phosphorylase"/>
    <property type="match status" value="1"/>
</dbReference>
<evidence type="ECO:0000313" key="5">
    <source>
        <dbReference type="Proteomes" id="UP001528912"/>
    </source>
</evidence>
<evidence type="ECO:0000313" key="4">
    <source>
        <dbReference type="EMBL" id="MDF8266466.1"/>
    </source>
</evidence>
<reference evidence="4 5" key="1">
    <citation type="submission" date="2023-03" db="EMBL/GenBank/DDBJ databases">
        <title>YIM 133296 draft genome.</title>
        <authorList>
            <person name="Xiong L."/>
        </authorList>
    </citation>
    <scope>NUCLEOTIDE SEQUENCE [LARGE SCALE GENOMIC DNA]</scope>
    <source>
        <strain evidence="4 5">YIM 133296</strain>
    </source>
</reference>
<dbReference type="Pfam" id="PF13439">
    <property type="entry name" value="Glyco_transf_4"/>
    <property type="match status" value="1"/>
</dbReference>
<dbReference type="Pfam" id="PF13692">
    <property type="entry name" value="Glyco_trans_1_4"/>
    <property type="match status" value="1"/>
</dbReference>
<name>A0ABT6CCG7_9MICO</name>
<keyword evidence="1" id="KW-0328">Glycosyltransferase</keyword>
<organism evidence="4 5">
    <name type="scientific">Luteipulveratus flavus</name>
    <dbReference type="NCBI Taxonomy" id="3031728"/>
    <lineage>
        <taxon>Bacteria</taxon>
        <taxon>Bacillati</taxon>
        <taxon>Actinomycetota</taxon>
        <taxon>Actinomycetes</taxon>
        <taxon>Micrococcales</taxon>
        <taxon>Dermacoccaceae</taxon>
        <taxon>Luteipulveratus</taxon>
    </lineage>
</organism>
<evidence type="ECO:0000256" key="2">
    <source>
        <dbReference type="ARBA" id="ARBA00022679"/>
    </source>
</evidence>
<dbReference type="Gene3D" id="3.40.50.2000">
    <property type="entry name" value="Glycogen Phosphorylase B"/>
    <property type="match status" value="2"/>
</dbReference>
<protein>
    <submittedName>
        <fullName evidence="4">Glycosyltransferase family 4 protein</fullName>
    </submittedName>
</protein>
<feature type="domain" description="Glycosyltransferase subfamily 4-like N-terminal" evidence="3">
    <location>
        <begin position="29"/>
        <end position="184"/>
    </location>
</feature>
<dbReference type="PANTHER" id="PTHR12526">
    <property type="entry name" value="GLYCOSYLTRANSFERASE"/>
    <property type="match status" value="1"/>
</dbReference>
<dbReference type="CDD" id="cd03801">
    <property type="entry name" value="GT4_PimA-like"/>
    <property type="match status" value="1"/>
</dbReference>
<comment type="caution">
    <text evidence="4">The sequence shown here is derived from an EMBL/GenBank/DDBJ whole genome shotgun (WGS) entry which is preliminary data.</text>
</comment>
<dbReference type="EMBL" id="JAROAV010000057">
    <property type="protein sequence ID" value="MDF8266466.1"/>
    <property type="molecule type" value="Genomic_DNA"/>
</dbReference>
<sequence length="390" mass="41608">MSGAGPSRTVLIAHPSADVYGADLQMLQSISGLTGRGWRVVVAVPDDGPLVERIVAAGGEVRTVDFPVLRRASASPGGLVRLSASVARTHRVLRRTIRETSADVVYANTVTVPWWLLAARTSRTPSLCHVHEAERSDPRAVRTVLTAPLLLADRVVLNSQTSLRTAAEAVPRLRRRGHVVHNGVPAPVEPPTDGVPTQGRVRLVVISRLSPRKSCADAIRAVGLLRAAGVPAELDVYGTVFPGYEWYAEELRALIDELGLVDSVRLRGYVSPVWAALAEAHVLLAPSSRESFGNVVVEAQLARRPVVAAAGGGHLETVEDGRTGLLVEPGDPAALAAAVRRLVDDPALVASLVETAERQAHERFSVEQYADRLDEVVTALAAGPSGRVRR</sequence>
<keyword evidence="5" id="KW-1185">Reference proteome</keyword>
<dbReference type="RefSeq" id="WP_277193674.1">
    <property type="nucleotide sequence ID" value="NZ_JAROAV010000057.1"/>
</dbReference>
<dbReference type="PANTHER" id="PTHR12526:SF510">
    <property type="entry name" value="D-INOSITOL 3-PHOSPHATE GLYCOSYLTRANSFERASE"/>
    <property type="match status" value="1"/>
</dbReference>
<keyword evidence="2" id="KW-0808">Transferase</keyword>
<gene>
    <name evidence="4" type="ORF">P4R38_19625</name>
</gene>
<dbReference type="InterPro" id="IPR028098">
    <property type="entry name" value="Glyco_trans_4-like_N"/>
</dbReference>